<dbReference type="InterPro" id="IPR002347">
    <property type="entry name" value="SDR_fam"/>
</dbReference>
<dbReference type="STRING" id="872965.SE16_11290"/>
<dbReference type="CDD" id="cd05233">
    <property type="entry name" value="SDR_c"/>
    <property type="match status" value="1"/>
</dbReference>
<dbReference type="PANTHER" id="PTHR43639:SF1">
    <property type="entry name" value="SHORT-CHAIN DEHYDROGENASE_REDUCTASE FAMILY PROTEIN"/>
    <property type="match status" value="1"/>
</dbReference>
<dbReference type="RefSeq" id="WP_054491547.1">
    <property type="nucleotide sequence ID" value="NZ_BBZA01000001.1"/>
</dbReference>
<evidence type="ECO:0000256" key="1">
    <source>
        <dbReference type="ARBA" id="ARBA00006484"/>
    </source>
</evidence>
<dbReference type="InParanoid" id="A0A0M9UBB4"/>
<reference evidence="3 5" key="1">
    <citation type="journal article" date="2015" name="Genome Announc.">
        <title>Draft Genome Sequence of a Heterotrophic Facultative Anaerobic Thermophilic Bacterium, Ardenticatena maritima Strain 110ST.</title>
        <authorList>
            <person name="Kawaichi S."/>
            <person name="Yoshida T."/>
            <person name="Sako Y."/>
            <person name="Nakamura R."/>
        </authorList>
    </citation>
    <scope>NUCLEOTIDE SEQUENCE [LARGE SCALE GENOMIC DNA]</scope>
    <source>
        <strain evidence="3 5">110S</strain>
    </source>
</reference>
<evidence type="ECO:0000256" key="2">
    <source>
        <dbReference type="ARBA" id="ARBA00023002"/>
    </source>
</evidence>
<dbReference type="Gene3D" id="3.40.50.720">
    <property type="entry name" value="NAD(P)-binding Rossmann-like Domain"/>
    <property type="match status" value="1"/>
</dbReference>
<gene>
    <name evidence="3" type="primary">fabG</name>
    <name evidence="3" type="ORF">ARMA_0013</name>
    <name evidence="4" type="ORF">SE16_11290</name>
</gene>
<dbReference type="PRINTS" id="PR00080">
    <property type="entry name" value="SDRFAMILY"/>
</dbReference>
<dbReference type="AlphaFoldDB" id="A0A0M9UBB4"/>
<evidence type="ECO:0000313" key="4">
    <source>
        <dbReference type="EMBL" id="KPL87125.1"/>
    </source>
</evidence>
<reference evidence="4 6" key="2">
    <citation type="submission" date="2015-07" db="EMBL/GenBank/DDBJ databases">
        <title>Whole genome sequence of Ardenticatena maritima DSM 23922.</title>
        <authorList>
            <person name="Hemp J."/>
            <person name="Ward L.M."/>
            <person name="Pace L.A."/>
            <person name="Fischer W.W."/>
        </authorList>
    </citation>
    <scope>NUCLEOTIDE SEQUENCE [LARGE SCALE GENOMIC DNA]</scope>
    <source>
        <strain evidence="4 6">110S</strain>
    </source>
</reference>
<proteinExistence type="inferred from homology"/>
<sequence>MKRVALITGSTRRIGRAIAARLAREGYALALNYRHNERAAQETVAALAALTEAVAFRADVSTPEGAEHLVRETLAHFGRVDVLVNCVGPFVPKPLAETDLGEWRLLVDGNLGSAFYTMRLVIPVMREQGGGVIVNLGSLNAGVARGAPNTAVYNALKTALVVLTRSVARSEGRHGIRANVVNPGMIDPAGVGEEVVRHIPLQRLGTPDDVAAAVAWLCSDEATYVSGAVVDVHGGLWA</sequence>
<dbReference type="EMBL" id="BBZA01000001">
    <property type="protein sequence ID" value="GAP61590.1"/>
    <property type="molecule type" value="Genomic_DNA"/>
</dbReference>
<comment type="similarity">
    <text evidence="1">Belongs to the short-chain dehydrogenases/reductases (SDR) family.</text>
</comment>
<comment type="caution">
    <text evidence="3">The sequence shown here is derived from an EMBL/GenBank/DDBJ whole genome shotgun (WGS) entry which is preliminary data.</text>
</comment>
<dbReference type="PRINTS" id="PR00081">
    <property type="entry name" value="GDHRDH"/>
</dbReference>
<dbReference type="EMBL" id="LGKN01000006">
    <property type="protein sequence ID" value="KPL87125.1"/>
    <property type="molecule type" value="Genomic_DNA"/>
</dbReference>
<dbReference type="PANTHER" id="PTHR43639">
    <property type="entry name" value="OXIDOREDUCTASE, SHORT-CHAIN DEHYDROGENASE/REDUCTASE FAMILY (AFU_ORTHOLOGUE AFUA_5G02870)"/>
    <property type="match status" value="1"/>
</dbReference>
<dbReference type="OrthoDB" id="9803333at2"/>
<dbReference type="FunFam" id="3.40.50.720:FF:000084">
    <property type="entry name" value="Short-chain dehydrogenase reductase"/>
    <property type="match status" value="1"/>
</dbReference>
<dbReference type="Proteomes" id="UP000037784">
    <property type="component" value="Unassembled WGS sequence"/>
</dbReference>
<evidence type="ECO:0000313" key="5">
    <source>
        <dbReference type="Proteomes" id="UP000037784"/>
    </source>
</evidence>
<reference evidence="5" key="3">
    <citation type="submission" date="2015-08" db="EMBL/GenBank/DDBJ databases">
        <title>Draft Genome Sequence of a Heterotrophic Facultative Anaerobic Bacterium Ardenticatena maritima Strain 110S.</title>
        <authorList>
            <person name="Kawaichi S."/>
            <person name="Yoshida T."/>
            <person name="Sako Y."/>
            <person name="Nakamura R."/>
        </authorList>
    </citation>
    <scope>NUCLEOTIDE SEQUENCE [LARGE SCALE GENOMIC DNA]</scope>
    <source>
        <strain evidence="5">110S</strain>
    </source>
</reference>
<keyword evidence="2 3" id="KW-0560">Oxidoreductase</keyword>
<dbReference type="InterPro" id="IPR036291">
    <property type="entry name" value="NAD(P)-bd_dom_sf"/>
</dbReference>
<accession>A0A0M9UBB4</accession>
<keyword evidence="5" id="KW-1185">Reference proteome</keyword>
<evidence type="ECO:0000313" key="3">
    <source>
        <dbReference type="EMBL" id="GAP61590.1"/>
    </source>
</evidence>
<protein>
    <submittedName>
        <fullName evidence="3">3-oxoacyl-[acyl-carrier protein] reductase</fullName>
        <ecNumber evidence="3">1.1.1.100</ecNumber>
    </submittedName>
</protein>
<organism evidence="3 5">
    <name type="scientific">Ardenticatena maritima</name>
    <dbReference type="NCBI Taxonomy" id="872965"/>
    <lineage>
        <taxon>Bacteria</taxon>
        <taxon>Bacillati</taxon>
        <taxon>Chloroflexota</taxon>
        <taxon>Ardenticatenia</taxon>
        <taxon>Ardenticatenales</taxon>
        <taxon>Ardenticatenaceae</taxon>
        <taxon>Ardenticatena</taxon>
    </lineage>
</organism>
<dbReference type="Pfam" id="PF13561">
    <property type="entry name" value="adh_short_C2"/>
    <property type="match status" value="1"/>
</dbReference>
<name>A0A0M9UBB4_9CHLR</name>
<dbReference type="GO" id="GO:0004316">
    <property type="term" value="F:3-oxoacyl-[acyl-carrier-protein] reductase (NADPH) activity"/>
    <property type="evidence" value="ECO:0007669"/>
    <property type="project" value="UniProtKB-EC"/>
</dbReference>
<dbReference type="EC" id="1.1.1.100" evidence="3"/>
<dbReference type="Proteomes" id="UP000050502">
    <property type="component" value="Unassembled WGS sequence"/>
</dbReference>
<evidence type="ECO:0000313" key="6">
    <source>
        <dbReference type="Proteomes" id="UP000050502"/>
    </source>
</evidence>
<dbReference type="SUPFAM" id="SSF51735">
    <property type="entry name" value="NAD(P)-binding Rossmann-fold domains"/>
    <property type="match status" value="1"/>
</dbReference>